<keyword evidence="1 3" id="KW-0238">DNA-binding</keyword>
<dbReference type="GO" id="GO:0000978">
    <property type="term" value="F:RNA polymerase II cis-regulatory region sequence-specific DNA binding"/>
    <property type="evidence" value="ECO:0007669"/>
    <property type="project" value="TreeGrafter"/>
</dbReference>
<dbReference type="GO" id="GO:0001228">
    <property type="term" value="F:DNA-binding transcription activator activity, RNA polymerase II-specific"/>
    <property type="evidence" value="ECO:0007669"/>
    <property type="project" value="TreeGrafter"/>
</dbReference>
<feature type="compositionally biased region" description="Basic and acidic residues" evidence="4">
    <location>
        <begin position="126"/>
        <end position="136"/>
    </location>
</feature>
<protein>
    <recommendedName>
        <fullName evidence="5">HMG box domain-containing protein</fullName>
    </recommendedName>
</protein>
<dbReference type="InterPro" id="IPR036910">
    <property type="entry name" value="HMG_box_dom_sf"/>
</dbReference>
<dbReference type="PANTHER" id="PTHR10270:SF161">
    <property type="entry name" value="SEX-DETERMINING REGION Y PROTEIN"/>
    <property type="match status" value="1"/>
</dbReference>
<evidence type="ECO:0000259" key="5">
    <source>
        <dbReference type="PROSITE" id="PS50118"/>
    </source>
</evidence>
<dbReference type="AlphaFoldDB" id="A0A9P7GL13"/>
<evidence type="ECO:0000256" key="1">
    <source>
        <dbReference type="ARBA" id="ARBA00023125"/>
    </source>
</evidence>
<feature type="compositionally biased region" description="Polar residues" evidence="4">
    <location>
        <begin position="177"/>
        <end position="186"/>
    </location>
</feature>
<evidence type="ECO:0000313" key="7">
    <source>
        <dbReference type="Proteomes" id="UP000717328"/>
    </source>
</evidence>
<feature type="region of interest" description="Disordered" evidence="4">
    <location>
        <begin position="352"/>
        <end position="389"/>
    </location>
</feature>
<dbReference type="Pfam" id="PF00505">
    <property type="entry name" value="HMG_box"/>
    <property type="match status" value="1"/>
</dbReference>
<proteinExistence type="predicted"/>
<feature type="region of interest" description="Disordered" evidence="4">
    <location>
        <begin position="164"/>
        <end position="186"/>
    </location>
</feature>
<dbReference type="GO" id="GO:0030154">
    <property type="term" value="P:cell differentiation"/>
    <property type="evidence" value="ECO:0007669"/>
    <property type="project" value="TreeGrafter"/>
</dbReference>
<feature type="region of interest" description="Disordered" evidence="4">
    <location>
        <begin position="204"/>
        <end position="244"/>
    </location>
</feature>
<sequence>MPALRTRDTQARGAYCLSLTDDIHSPCVALEVTTDAPRPPTLSIISPTPRAFTFPPVHNFTDSPFSSPSQSPFEPDRHTLPLPSSSCTPPPQAPIMDSLSPNSSFTSVTPSPTSHKRRRSSCSSDIVERRPKKGDEDYIKRPENAFILFRRKCCEDRQAAQEEAAAGDASAKKQRQADLSKTISQQWKSLSAEERQYWEKMAKEKKKEHEQMYPNYVYRPQRAKDKDGRSKSRKSKGLEETETENVSFIIPARRNHGRSASAPTPPPYHTIQIPAVNHRIPSVPASPDSPSSSSLLLMISQRSSNPSTFDYCPRDNVSRASYGAPEVELPPLAGPFSAGGVYQQEIPYPHHISQNTLPENLPVPQHVFSRSSTDSGSSGPSSPSFGPYTPNSFMPSLLESMHTDLVHLEFDMREQQDAAQVPWEASWLNNDDSFLKDPWNLDSVACHMDLSKFPEFSEASYQESMVDPVQSKAQDTRLYVAGVDYNQDMHFSMDACRISDDGLIPFDDQTYN</sequence>
<evidence type="ECO:0000256" key="2">
    <source>
        <dbReference type="ARBA" id="ARBA00023163"/>
    </source>
</evidence>
<feature type="compositionally biased region" description="Low complexity" evidence="4">
    <location>
        <begin position="100"/>
        <end position="113"/>
    </location>
</feature>
<comment type="caution">
    <text evidence="6">The sequence shown here is derived from an EMBL/GenBank/DDBJ whole genome shotgun (WGS) entry which is preliminary data.</text>
</comment>
<feature type="compositionally biased region" description="Low complexity" evidence="4">
    <location>
        <begin position="369"/>
        <end position="387"/>
    </location>
</feature>
<feature type="region of interest" description="Disordered" evidence="4">
    <location>
        <begin position="56"/>
        <end position="136"/>
    </location>
</feature>
<keyword evidence="2" id="KW-0804">Transcription</keyword>
<dbReference type="Proteomes" id="UP000717328">
    <property type="component" value="Unassembled WGS sequence"/>
</dbReference>
<organism evidence="6 7">
    <name type="scientific">Sphagnurus paluster</name>
    <dbReference type="NCBI Taxonomy" id="117069"/>
    <lineage>
        <taxon>Eukaryota</taxon>
        <taxon>Fungi</taxon>
        <taxon>Dikarya</taxon>
        <taxon>Basidiomycota</taxon>
        <taxon>Agaricomycotina</taxon>
        <taxon>Agaricomycetes</taxon>
        <taxon>Agaricomycetidae</taxon>
        <taxon>Agaricales</taxon>
        <taxon>Tricholomatineae</taxon>
        <taxon>Lyophyllaceae</taxon>
        <taxon>Sphagnurus</taxon>
    </lineage>
</organism>
<accession>A0A9P7GL13</accession>
<name>A0A9P7GL13_9AGAR</name>
<dbReference type="SUPFAM" id="SSF47095">
    <property type="entry name" value="HMG-box"/>
    <property type="match status" value="1"/>
</dbReference>
<feature type="domain" description="HMG box" evidence="5">
    <location>
        <begin position="139"/>
        <end position="217"/>
    </location>
</feature>
<dbReference type="Gene3D" id="1.10.30.10">
    <property type="entry name" value="High mobility group box domain"/>
    <property type="match status" value="1"/>
</dbReference>
<dbReference type="InterPro" id="IPR009071">
    <property type="entry name" value="HMG_box_dom"/>
</dbReference>
<reference evidence="6" key="2">
    <citation type="submission" date="2021-10" db="EMBL/GenBank/DDBJ databases">
        <title>Phylogenomics reveals ancestral predisposition of the termite-cultivated fungus Termitomyces towards a domesticated lifestyle.</title>
        <authorList>
            <person name="Auxier B."/>
            <person name="Grum-Grzhimaylo A."/>
            <person name="Cardenas M.E."/>
            <person name="Lodge J.D."/>
            <person name="Laessoe T."/>
            <person name="Pedersen O."/>
            <person name="Smith M.E."/>
            <person name="Kuyper T.W."/>
            <person name="Franco-Molano E.A."/>
            <person name="Baroni T.J."/>
            <person name="Aanen D.K."/>
        </authorList>
    </citation>
    <scope>NUCLEOTIDE SEQUENCE</scope>
    <source>
        <strain evidence="6">D49</strain>
    </source>
</reference>
<keyword evidence="3" id="KW-0539">Nucleus</keyword>
<reference evidence="6" key="1">
    <citation type="submission" date="2021-02" db="EMBL/GenBank/DDBJ databases">
        <authorList>
            <person name="Nieuwenhuis M."/>
            <person name="Van De Peppel L.J.J."/>
        </authorList>
    </citation>
    <scope>NUCLEOTIDE SEQUENCE</scope>
    <source>
        <strain evidence="6">D49</strain>
    </source>
</reference>
<dbReference type="PROSITE" id="PS50118">
    <property type="entry name" value="HMG_BOX_2"/>
    <property type="match status" value="1"/>
</dbReference>
<evidence type="ECO:0000313" key="6">
    <source>
        <dbReference type="EMBL" id="KAG5652592.1"/>
    </source>
</evidence>
<keyword evidence="7" id="KW-1185">Reference proteome</keyword>
<dbReference type="EMBL" id="JABCKI010000113">
    <property type="protein sequence ID" value="KAG5652592.1"/>
    <property type="molecule type" value="Genomic_DNA"/>
</dbReference>
<dbReference type="InterPro" id="IPR050140">
    <property type="entry name" value="SRY-related_HMG-box_TF-like"/>
</dbReference>
<dbReference type="SMART" id="SM00398">
    <property type="entry name" value="HMG"/>
    <property type="match status" value="1"/>
</dbReference>
<dbReference type="GO" id="GO:0005634">
    <property type="term" value="C:nucleus"/>
    <property type="evidence" value="ECO:0007669"/>
    <property type="project" value="UniProtKB-UniRule"/>
</dbReference>
<dbReference type="PANTHER" id="PTHR10270">
    <property type="entry name" value="SOX TRANSCRIPTION FACTOR"/>
    <property type="match status" value="1"/>
</dbReference>
<feature type="DNA-binding region" description="HMG box" evidence="3">
    <location>
        <begin position="139"/>
        <end position="217"/>
    </location>
</feature>
<dbReference type="OrthoDB" id="6247875at2759"/>
<gene>
    <name evidence="6" type="ORF">H0H81_004423</name>
</gene>
<feature type="compositionally biased region" description="Low complexity" evidence="4">
    <location>
        <begin position="63"/>
        <end position="73"/>
    </location>
</feature>
<evidence type="ECO:0000256" key="3">
    <source>
        <dbReference type="PROSITE-ProRule" id="PRU00267"/>
    </source>
</evidence>
<evidence type="ECO:0000256" key="4">
    <source>
        <dbReference type="SAM" id="MobiDB-lite"/>
    </source>
</evidence>